<protein>
    <submittedName>
        <fullName evidence="5">COR domain-containing protein</fullName>
    </submittedName>
</protein>
<organism evidence="5 6">
    <name type="scientific">Heracleum sosnowskyi</name>
    <dbReference type="NCBI Taxonomy" id="360622"/>
    <lineage>
        <taxon>Eukaryota</taxon>
        <taxon>Viridiplantae</taxon>
        <taxon>Streptophyta</taxon>
        <taxon>Embryophyta</taxon>
        <taxon>Tracheophyta</taxon>
        <taxon>Spermatophyta</taxon>
        <taxon>Magnoliopsida</taxon>
        <taxon>eudicotyledons</taxon>
        <taxon>Gunneridae</taxon>
        <taxon>Pentapetalae</taxon>
        <taxon>asterids</taxon>
        <taxon>campanulids</taxon>
        <taxon>Apiales</taxon>
        <taxon>Apiaceae</taxon>
        <taxon>Apioideae</taxon>
        <taxon>apioid superclade</taxon>
        <taxon>Tordylieae</taxon>
        <taxon>Tordyliinae</taxon>
        <taxon>Heracleum</taxon>
    </lineage>
</organism>
<accession>A0AAD8IU44</accession>
<dbReference type="InterPro" id="IPR001611">
    <property type="entry name" value="Leu-rich_rpt"/>
</dbReference>
<dbReference type="Pfam" id="PF13516">
    <property type="entry name" value="LRR_6"/>
    <property type="match status" value="2"/>
</dbReference>
<evidence type="ECO:0000256" key="1">
    <source>
        <dbReference type="ARBA" id="ARBA00022737"/>
    </source>
</evidence>
<dbReference type="Pfam" id="PF08477">
    <property type="entry name" value="Roc"/>
    <property type="match status" value="1"/>
</dbReference>
<dbReference type="SMART" id="SM00368">
    <property type="entry name" value="LRR_RI"/>
    <property type="match status" value="4"/>
</dbReference>
<evidence type="ECO:0000313" key="6">
    <source>
        <dbReference type="Proteomes" id="UP001237642"/>
    </source>
</evidence>
<evidence type="ECO:0000313" key="5">
    <source>
        <dbReference type="EMBL" id="KAK1391895.1"/>
    </source>
</evidence>
<dbReference type="Pfam" id="PF16095">
    <property type="entry name" value="COR-A"/>
    <property type="match status" value="1"/>
</dbReference>
<feature type="coiled-coil region" evidence="2">
    <location>
        <begin position="1121"/>
        <end position="1148"/>
    </location>
</feature>
<dbReference type="PANTHER" id="PTHR47679">
    <property type="entry name" value="PROTEIN TORNADO 1"/>
    <property type="match status" value="1"/>
</dbReference>
<dbReference type="InterPro" id="IPR032171">
    <property type="entry name" value="COR-A"/>
</dbReference>
<dbReference type="Gene3D" id="3.80.10.10">
    <property type="entry name" value="Ribonuclease Inhibitor"/>
    <property type="match status" value="3"/>
</dbReference>
<name>A0AAD8IU44_9APIA</name>
<sequence>MTPNQNQKDLQWALTALNSKNLGLQNVTFYLCQQVSGCHQETENSIIINISEEAFSYFSQLLVALQNTKSSLQIMEFHHVAWELQQVKKLGDLLDSSFGVKQLVFQRNKFTIECLSEISDILRRNGVIKEIRFSESSIGSVGASLLASALKQNSSLEELQIWEDSIGSKGAEELSKMIEANATLKLLTVFDSNSITATPLISAVLARNRSMEVHVWTGEQREKISKVVEFVHASSTLRIYRLDISGACRVACALGWNSTVKSLDMTGVRLKSRWAREFRWVLEQNRSLKEVNLSRTCLKDKGIVYVAAGLFKNQSLESLYLDGNWFGGIGVEHLLCPLSIFGAFQNQANITLKSVSIGGGRTKFGRNGLAAILQMLTTNQSVIRLGIYDDESLRPEDIIKIFKSLETNATLKFLSLRGCKGVDGELVLQTILGILQVNPWIEDIDLTRTPLQNSGKTEGISLKLGQNGRSEPDTDLLKDMPMTVPKSCRVFLCGQDYAGKTTLCNSLLHNLSSSKLPYINQVKTFGNPIEHAVKTAGIKIKNYKDEDTKISIWNLAGQHELYSLHDLMFPGHGSASLFIIVASLFRRPSNREPKTPMEIEEELHYWLRFIVSNSGRAIQQCMLPNVTAVLTHTDKINQIENLQGTINAIQGLRDKFMGYVEFYPTVFTADARSSGMVSKLSQHIKKTSKTVLERVPRIYELCNDLIQVLSDWRSENYNKPVMKWKDFSEICQLKVSSLRVRSRFDNKEKVEMRRRAVALCLHHIGEVIYFDEPGFVILDCEWFCCEVLGHLIKLDARKQNSAEHNGFLSRKELEKILKGSLHSQIPGMGSKVFENLEASDLVSMMMKLELCYEQDPSDPNSLLLIPSTLEEGRGRTPRWVLSTPDCVYAGRHLECDDSSHMFLTPSFFPRLQVHLHKKIMRLQSQHGATYSLEKHLILINVNGMHIRIELGGKLGYYIDVLFCSTKSLTETLRLYQQIVVPAIQSQCHGVTLIENIIRLECVKNLTPPRYRKTQVIPLQQLKQAMLSVPAESMYDYQHTWGSVSESGQTILRAGFDLARDLLSDDDFREVLHRRYHDLHNLAVELQVPLENNLEGNAPSSSISEQADSNVDPTFVGIAKGVEEVLQRLKIIEKEIKDLKQEIQGLRIFEHRLLYELHRKVKYLVNYNVQLEERKVPNMFYFVRTENYSRRLVTTVISGMNALRLHMLCEYRGEMHVVEEQIGCETMQVDNNSVKCLAPYMKKFMKLLTFALKIGAHLAVGMGEMIPDLSREVARLIESPMLGAGAGTGAGAAAAAGIVGAAAIGGSRGLNRSKGDNQQDLRSAQQWVMDFLREQRCSTGKQIAEKFGLWRIRYRDDGLIAWVCARHIYTRANEIVQVPV</sequence>
<dbReference type="InterPro" id="IPR032675">
    <property type="entry name" value="LRR_dom_sf"/>
</dbReference>
<evidence type="ECO:0000256" key="2">
    <source>
        <dbReference type="SAM" id="Coils"/>
    </source>
</evidence>
<feature type="domain" description="COR" evidence="3">
    <location>
        <begin position="715"/>
        <end position="868"/>
    </location>
</feature>
<reference evidence="5" key="1">
    <citation type="submission" date="2023-02" db="EMBL/GenBank/DDBJ databases">
        <title>Genome of toxic invasive species Heracleum sosnowskyi carries increased number of genes despite the absence of recent whole-genome duplications.</title>
        <authorList>
            <person name="Schelkunov M."/>
            <person name="Shtratnikova V."/>
            <person name="Makarenko M."/>
            <person name="Klepikova A."/>
            <person name="Omelchenko D."/>
            <person name="Novikova G."/>
            <person name="Obukhova E."/>
            <person name="Bogdanov V."/>
            <person name="Penin A."/>
            <person name="Logacheva M."/>
        </authorList>
    </citation>
    <scope>NUCLEOTIDE SEQUENCE</scope>
    <source>
        <strain evidence="5">Hsosn_3</strain>
        <tissue evidence="5">Leaf</tissue>
    </source>
</reference>
<dbReference type="SUPFAM" id="SSF52540">
    <property type="entry name" value="P-loop containing nucleoside triphosphate hydrolases"/>
    <property type="match status" value="1"/>
</dbReference>
<dbReference type="PANTHER" id="PTHR47679:SF1">
    <property type="entry name" value="PROTEIN TORNADO 1"/>
    <property type="match status" value="1"/>
</dbReference>
<feature type="domain" description="C-terminal of Roc COR-B" evidence="4">
    <location>
        <begin position="891"/>
        <end position="1036"/>
    </location>
</feature>
<keyword evidence="6" id="KW-1185">Reference proteome</keyword>
<gene>
    <name evidence="5" type="ORF">POM88_010951</name>
</gene>
<dbReference type="Pfam" id="PF25497">
    <property type="entry name" value="COR-B"/>
    <property type="match status" value="1"/>
</dbReference>
<dbReference type="InterPro" id="IPR057263">
    <property type="entry name" value="COR-B"/>
</dbReference>
<dbReference type="EMBL" id="JAUIZM010000003">
    <property type="protein sequence ID" value="KAK1391895.1"/>
    <property type="molecule type" value="Genomic_DNA"/>
</dbReference>
<dbReference type="SUPFAM" id="SSF52047">
    <property type="entry name" value="RNI-like"/>
    <property type="match status" value="1"/>
</dbReference>
<reference evidence="5" key="2">
    <citation type="submission" date="2023-05" db="EMBL/GenBank/DDBJ databases">
        <authorList>
            <person name="Schelkunov M.I."/>
        </authorList>
    </citation>
    <scope>NUCLEOTIDE SEQUENCE</scope>
    <source>
        <strain evidence="5">Hsosn_3</strain>
        <tissue evidence="5">Leaf</tissue>
    </source>
</reference>
<proteinExistence type="predicted"/>
<keyword evidence="2" id="KW-0175">Coiled coil</keyword>
<evidence type="ECO:0000259" key="4">
    <source>
        <dbReference type="Pfam" id="PF25497"/>
    </source>
</evidence>
<dbReference type="InterPro" id="IPR027417">
    <property type="entry name" value="P-loop_NTPase"/>
</dbReference>
<evidence type="ECO:0000259" key="3">
    <source>
        <dbReference type="Pfam" id="PF16095"/>
    </source>
</evidence>
<keyword evidence="1" id="KW-0677">Repeat</keyword>
<comment type="caution">
    <text evidence="5">The sequence shown here is derived from an EMBL/GenBank/DDBJ whole genome shotgun (WGS) entry which is preliminary data.</text>
</comment>
<dbReference type="Proteomes" id="UP001237642">
    <property type="component" value="Unassembled WGS sequence"/>
</dbReference>
<dbReference type="Gene3D" id="3.40.50.300">
    <property type="entry name" value="P-loop containing nucleotide triphosphate hydrolases"/>
    <property type="match status" value="1"/>
</dbReference>